<dbReference type="Proteomes" id="UP000287394">
    <property type="component" value="Chromosome"/>
</dbReference>
<evidence type="ECO:0000256" key="1">
    <source>
        <dbReference type="SAM" id="MobiDB-lite"/>
    </source>
</evidence>
<accession>A0A402CT02</accession>
<dbReference type="InterPro" id="IPR023346">
    <property type="entry name" value="Lysozyme-like_dom_sf"/>
</dbReference>
<dbReference type="CDD" id="cd16896">
    <property type="entry name" value="LT_Slt70-like"/>
    <property type="match status" value="1"/>
</dbReference>
<evidence type="ECO:0000313" key="2">
    <source>
        <dbReference type="EMBL" id="BDI30912.1"/>
    </source>
</evidence>
<dbReference type="KEGG" id="ccot:CCAX7_29630"/>
<sequence length="241" mass="24896">MPDDISSIQSRISEIQQRIEALSPGAPAATPPAPGQQSFATTLQQAQQPTPVQGGLPVTSEAAALPSSIPTGGDIPISLPGLAVRARVPAASLGPLPSAPLTPTTDQIIPAATQHSASNYDDLIQKYAAKNGLDPSLVRAVIHTESGGDPKAVSRAGAMGLMQLMPANVREAGIDDAFDPEQNIAAGTQQLAGLMKQYGGDLDLTLAGYNAGPGNVRKYGGVPPFSETQNYIRKVKAAMER</sequence>
<feature type="compositionally biased region" description="Low complexity" evidence="1">
    <location>
        <begin position="40"/>
        <end position="53"/>
    </location>
</feature>
<dbReference type="PANTHER" id="PTHR37423:SF2">
    <property type="entry name" value="MEMBRANE-BOUND LYTIC MUREIN TRANSGLYCOSYLASE C"/>
    <property type="match status" value="1"/>
</dbReference>
<dbReference type="EMBL" id="AP025739">
    <property type="protein sequence ID" value="BDI30912.1"/>
    <property type="molecule type" value="Genomic_DNA"/>
</dbReference>
<dbReference type="FunCoup" id="A0A402CT02">
    <property type="interactions" value="49"/>
</dbReference>
<name>A0A402CT02_9BACT</name>
<dbReference type="AlphaFoldDB" id="A0A402CT02"/>
<dbReference type="RefSeq" id="WP_119320509.1">
    <property type="nucleotide sequence ID" value="NZ_AP025739.1"/>
</dbReference>
<evidence type="ECO:0000313" key="3">
    <source>
        <dbReference type="Proteomes" id="UP000287394"/>
    </source>
</evidence>
<organism evidence="2 3">
    <name type="scientific">Capsulimonas corticalis</name>
    <dbReference type="NCBI Taxonomy" id="2219043"/>
    <lineage>
        <taxon>Bacteria</taxon>
        <taxon>Bacillati</taxon>
        <taxon>Armatimonadota</taxon>
        <taxon>Armatimonadia</taxon>
        <taxon>Capsulimonadales</taxon>
        <taxon>Capsulimonadaceae</taxon>
        <taxon>Capsulimonas</taxon>
    </lineage>
</organism>
<reference evidence="2 3" key="1">
    <citation type="journal article" date="2019" name="Int. J. Syst. Evol. Microbiol.">
        <title>Capsulimonas corticalis gen. nov., sp. nov., an aerobic capsulated bacterium, of a novel bacterial order, Capsulimonadales ord. nov., of the class Armatimonadia of the phylum Armatimonadetes.</title>
        <authorList>
            <person name="Li J."/>
            <person name="Kudo C."/>
            <person name="Tonouchi A."/>
        </authorList>
    </citation>
    <scope>NUCLEOTIDE SEQUENCE [LARGE SCALE GENOMIC DNA]</scope>
    <source>
        <strain evidence="2 3">AX-7</strain>
    </source>
</reference>
<protein>
    <submittedName>
        <fullName evidence="2">Uncharacterized protein</fullName>
    </submittedName>
</protein>
<dbReference type="Gene3D" id="1.10.530.10">
    <property type="match status" value="1"/>
</dbReference>
<keyword evidence="3" id="KW-1185">Reference proteome</keyword>
<feature type="region of interest" description="Disordered" evidence="1">
    <location>
        <begin position="22"/>
        <end position="58"/>
    </location>
</feature>
<dbReference type="PANTHER" id="PTHR37423">
    <property type="entry name" value="SOLUBLE LYTIC MUREIN TRANSGLYCOSYLASE-RELATED"/>
    <property type="match status" value="1"/>
</dbReference>
<dbReference type="OrthoDB" id="9801695at2"/>
<dbReference type="InterPro" id="IPR008258">
    <property type="entry name" value="Transglycosylase_SLT_dom_1"/>
</dbReference>
<gene>
    <name evidence="2" type="ORF">CCAX7_29630</name>
</gene>
<proteinExistence type="predicted"/>
<dbReference type="Pfam" id="PF01464">
    <property type="entry name" value="SLT"/>
    <property type="match status" value="1"/>
</dbReference>
<dbReference type="SUPFAM" id="SSF53955">
    <property type="entry name" value="Lysozyme-like"/>
    <property type="match status" value="1"/>
</dbReference>